<dbReference type="EMBL" id="CM027680">
    <property type="protein sequence ID" value="KAG0550214.1"/>
    <property type="molecule type" value="Genomic_DNA"/>
</dbReference>
<gene>
    <name evidence="1" type="ORF">BDA96_01G320400</name>
</gene>
<dbReference type="Proteomes" id="UP000807115">
    <property type="component" value="Chromosome 1"/>
</dbReference>
<proteinExistence type="predicted"/>
<name>A0A921S166_SORBI</name>
<sequence>MASFSRCECCRPSSIPGTVTRVFQGVSSNKLYCLHTWCHNGQSPSSMEPLVTLSISLWA</sequence>
<evidence type="ECO:0000313" key="2">
    <source>
        <dbReference type="Proteomes" id="UP000807115"/>
    </source>
</evidence>
<reference evidence="1" key="1">
    <citation type="journal article" date="2019" name="BMC Genomics">
        <title>A new reference genome for Sorghum bicolor reveals high levels of sequence similarity between sweet and grain genotypes: implications for the genetics of sugar metabolism.</title>
        <authorList>
            <person name="Cooper E.A."/>
            <person name="Brenton Z.W."/>
            <person name="Flinn B.S."/>
            <person name="Jenkins J."/>
            <person name="Shu S."/>
            <person name="Flowers D."/>
            <person name="Luo F."/>
            <person name="Wang Y."/>
            <person name="Xia P."/>
            <person name="Barry K."/>
            <person name="Daum C."/>
            <person name="Lipzen A."/>
            <person name="Yoshinaga Y."/>
            <person name="Schmutz J."/>
            <person name="Saski C."/>
            <person name="Vermerris W."/>
            <person name="Kresovich S."/>
        </authorList>
    </citation>
    <scope>NUCLEOTIDE SEQUENCE</scope>
</reference>
<protein>
    <submittedName>
        <fullName evidence="1">Uncharacterized protein</fullName>
    </submittedName>
</protein>
<organism evidence="1 2">
    <name type="scientific">Sorghum bicolor</name>
    <name type="common">Sorghum</name>
    <name type="synonym">Sorghum vulgare</name>
    <dbReference type="NCBI Taxonomy" id="4558"/>
    <lineage>
        <taxon>Eukaryota</taxon>
        <taxon>Viridiplantae</taxon>
        <taxon>Streptophyta</taxon>
        <taxon>Embryophyta</taxon>
        <taxon>Tracheophyta</taxon>
        <taxon>Spermatophyta</taxon>
        <taxon>Magnoliopsida</taxon>
        <taxon>Liliopsida</taxon>
        <taxon>Poales</taxon>
        <taxon>Poaceae</taxon>
        <taxon>PACMAD clade</taxon>
        <taxon>Panicoideae</taxon>
        <taxon>Andropogonodae</taxon>
        <taxon>Andropogoneae</taxon>
        <taxon>Sorghinae</taxon>
        <taxon>Sorghum</taxon>
    </lineage>
</organism>
<evidence type="ECO:0000313" key="1">
    <source>
        <dbReference type="EMBL" id="KAG0550214.1"/>
    </source>
</evidence>
<accession>A0A921S166</accession>
<reference evidence="1" key="2">
    <citation type="submission" date="2020-10" db="EMBL/GenBank/DDBJ databases">
        <authorList>
            <person name="Cooper E.A."/>
            <person name="Brenton Z.W."/>
            <person name="Flinn B.S."/>
            <person name="Jenkins J."/>
            <person name="Shu S."/>
            <person name="Flowers D."/>
            <person name="Luo F."/>
            <person name="Wang Y."/>
            <person name="Xia P."/>
            <person name="Barry K."/>
            <person name="Daum C."/>
            <person name="Lipzen A."/>
            <person name="Yoshinaga Y."/>
            <person name="Schmutz J."/>
            <person name="Saski C."/>
            <person name="Vermerris W."/>
            <person name="Kresovich S."/>
        </authorList>
    </citation>
    <scope>NUCLEOTIDE SEQUENCE</scope>
</reference>
<dbReference type="AlphaFoldDB" id="A0A921S166"/>
<comment type="caution">
    <text evidence="1">The sequence shown here is derived from an EMBL/GenBank/DDBJ whole genome shotgun (WGS) entry which is preliminary data.</text>
</comment>